<reference evidence="1 2" key="1">
    <citation type="submission" date="2022-04" db="EMBL/GenBank/DDBJ databases">
        <title>Genome diversity in the genus Frankia.</title>
        <authorList>
            <person name="Carlos-Shanley C."/>
            <person name="Hahn D."/>
        </authorList>
    </citation>
    <scope>NUCLEOTIDE SEQUENCE [LARGE SCALE GENOMIC DNA]</scope>
    <source>
        <strain evidence="1 2">Ag45/Mut15</strain>
    </source>
</reference>
<evidence type="ECO:0008006" key="3">
    <source>
        <dbReference type="Google" id="ProtNLM"/>
    </source>
</evidence>
<name>A0ABT0JWF1_9ACTN</name>
<organism evidence="1 2">
    <name type="scientific">Frankia umida</name>
    <dbReference type="NCBI Taxonomy" id="573489"/>
    <lineage>
        <taxon>Bacteria</taxon>
        <taxon>Bacillati</taxon>
        <taxon>Actinomycetota</taxon>
        <taxon>Actinomycetes</taxon>
        <taxon>Frankiales</taxon>
        <taxon>Frankiaceae</taxon>
        <taxon>Frankia</taxon>
    </lineage>
</organism>
<keyword evidence="2" id="KW-1185">Reference proteome</keyword>
<protein>
    <recommendedName>
        <fullName evidence="3">ATP/GTP-binding protein</fullName>
    </recommendedName>
</protein>
<proteinExistence type="predicted"/>
<evidence type="ECO:0000313" key="1">
    <source>
        <dbReference type="EMBL" id="MCK9875872.1"/>
    </source>
</evidence>
<dbReference type="Proteomes" id="UP001201873">
    <property type="component" value="Unassembled WGS sequence"/>
</dbReference>
<dbReference type="EMBL" id="JALKFT010000006">
    <property type="protein sequence ID" value="MCK9875872.1"/>
    <property type="molecule type" value="Genomic_DNA"/>
</dbReference>
<sequence>MWWIADPVVRLRDGEWTVRSLSGAASVKMYRCPGCDHEIRPGTPHLVVWQPERVDDRRHWHRGCWERRCRASRPRPNQAG</sequence>
<comment type="caution">
    <text evidence="1">The sequence shown here is derived from an EMBL/GenBank/DDBJ whole genome shotgun (WGS) entry which is preliminary data.</text>
</comment>
<accession>A0ABT0JWF1</accession>
<dbReference type="RefSeq" id="WP_225438077.1">
    <property type="nucleotide sequence ID" value="NZ_JALKFT010000006.1"/>
</dbReference>
<evidence type="ECO:0000313" key="2">
    <source>
        <dbReference type="Proteomes" id="UP001201873"/>
    </source>
</evidence>
<gene>
    <name evidence="1" type="ORF">MXD59_08815</name>
</gene>